<organism evidence="1">
    <name type="scientific">Bacteroides ovatus</name>
    <dbReference type="NCBI Taxonomy" id="28116"/>
    <lineage>
        <taxon>Bacteria</taxon>
        <taxon>Pseudomonadati</taxon>
        <taxon>Bacteroidota</taxon>
        <taxon>Bacteroidia</taxon>
        <taxon>Bacteroidales</taxon>
        <taxon>Bacteroidaceae</taxon>
        <taxon>Bacteroides</taxon>
    </lineage>
</organism>
<name>A0A641S3N2_BACOV</name>
<feature type="non-terminal residue" evidence="1">
    <location>
        <position position="102"/>
    </location>
</feature>
<dbReference type="AlphaFoldDB" id="A0A641S3N2"/>
<dbReference type="EMBL" id="VWKO01000084">
    <property type="protein sequence ID" value="KAA4030570.1"/>
    <property type="molecule type" value="Genomic_DNA"/>
</dbReference>
<comment type="caution">
    <text evidence="1">The sequence shown here is derived from an EMBL/GenBank/DDBJ whole genome shotgun (WGS) entry which is preliminary data.</text>
</comment>
<dbReference type="PROSITE" id="PS51257">
    <property type="entry name" value="PROKAR_LIPOPROTEIN"/>
    <property type="match status" value="1"/>
</dbReference>
<protein>
    <submittedName>
        <fullName evidence="1">Lamin tail domain-containing protein</fullName>
    </submittedName>
</protein>
<gene>
    <name evidence="1" type="ORF">F3D60_13515</name>
</gene>
<sequence length="102" mass="11285">MNKTKIGIFLSLLLLIGLTSCGEQKSNNKLVLNEILIDNQSNFQDDYGLHSAWIEIFNKSFGSADLAACLLKVSSQPGDTVTYFIPKGDILTLVKPRQHALF</sequence>
<reference evidence="1" key="1">
    <citation type="journal article" date="2019" name="Nat. Med.">
        <title>A library of human gut bacterial isolates paired with longitudinal multiomics data enables mechanistic microbiome research.</title>
        <authorList>
            <person name="Poyet M."/>
            <person name="Groussin M."/>
            <person name="Gibbons S.M."/>
            <person name="Avila-Pacheco J."/>
            <person name="Jiang X."/>
            <person name="Kearney S.M."/>
            <person name="Perrotta A.R."/>
            <person name="Berdy B."/>
            <person name="Zhao S."/>
            <person name="Lieberman T.D."/>
            <person name="Swanson P.K."/>
            <person name="Smith M."/>
            <person name="Roesemann S."/>
            <person name="Alexander J.E."/>
            <person name="Rich S.A."/>
            <person name="Livny J."/>
            <person name="Vlamakis H."/>
            <person name="Clish C."/>
            <person name="Bullock K."/>
            <person name="Deik A."/>
            <person name="Scott J."/>
            <person name="Pierce K.A."/>
            <person name="Xavier R.J."/>
            <person name="Alm E.J."/>
        </authorList>
    </citation>
    <scope>NUCLEOTIDE SEQUENCE</scope>
    <source>
        <strain evidence="1">BIOML-A147</strain>
    </source>
</reference>
<accession>A0A641S3N2</accession>
<proteinExistence type="predicted"/>
<evidence type="ECO:0000313" key="1">
    <source>
        <dbReference type="EMBL" id="KAA4030570.1"/>
    </source>
</evidence>